<organism evidence="2 3">
    <name type="scientific">Actinocatenispora rupis</name>
    <dbReference type="NCBI Taxonomy" id="519421"/>
    <lineage>
        <taxon>Bacteria</taxon>
        <taxon>Bacillati</taxon>
        <taxon>Actinomycetota</taxon>
        <taxon>Actinomycetes</taxon>
        <taxon>Micromonosporales</taxon>
        <taxon>Micromonosporaceae</taxon>
        <taxon>Actinocatenispora</taxon>
    </lineage>
</organism>
<evidence type="ECO:0000256" key="1">
    <source>
        <dbReference type="SAM" id="MobiDB-lite"/>
    </source>
</evidence>
<name>A0A8J3JDZ7_9ACTN</name>
<dbReference type="EMBL" id="BOMB01000029">
    <property type="protein sequence ID" value="GID14203.1"/>
    <property type="molecule type" value="Genomic_DNA"/>
</dbReference>
<feature type="compositionally biased region" description="Polar residues" evidence="1">
    <location>
        <begin position="136"/>
        <end position="147"/>
    </location>
</feature>
<keyword evidence="3" id="KW-1185">Reference proteome</keyword>
<protein>
    <submittedName>
        <fullName evidence="2">Uncharacterized protein</fullName>
    </submittedName>
</protein>
<feature type="region of interest" description="Disordered" evidence="1">
    <location>
        <begin position="63"/>
        <end position="84"/>
    </location>
</feature>
<dbReference type="AlphaFoldDB" id="A0A8J3JDZ7"/>
<sequence length="147" mass="15181">MITGHRPAGGRRAGRRAGARVVGQYVDETGEYGGAVLAGVEQPAHPPGGEFGPVGDRRVRVRPAGAVARGEPVPDEPGQYGRDGRVRPAAAERAAYLGGGHGGACLGQHLPDPVGQSGRAVVCPVAHRPPPRNYDSECSSSVYDTQL</sequence>
<evidence type="ECO:0000313" key="2">
    <source>
        <dbReference type="EMBL" id="GID14203.1"/>
    </source>
</evidence>
<accession>A0A8J3JDZ7</accession>
<gene>
    <name evidence="2" type="ORF">Aru02nite_50920</name>
</gene>
<evidence type="ECO:0000313" key="3">
    <source>
        <dbReference type="Proteomes" id="UP000612808"/>
    </source>
</evidence>
<feature type="region of interest" description="Disordered" evidence="1">
    <location>
        <begin position="125"/>
        <end position="147"/>
    </location>
</feature>
<dbReference type="Proteomes" id="UP000612808">
    <property type="component" value="Unassembled WGS sequence"/>
</dbReference>
<comment type="caution">
    <text evidence="2">The sequence shown here is derived from an EMBL/GenBank/DDBJ whole genome shotgun (WGS) entry which is preliminary data.</text>
</comment>
<reference evidence="2" key="1">
    <citation type="submission" date="2021-01" db="EMBL/GenBank/DDBJ databases">
        <title>Whole genome shotgun sequence of Actinocatenispora rupis NBRC 107355.</title>
        <authorList>
            <person name="Komaki H."/>
            <person name="Tamura T."/>
        </authorList>
    </citation>
    <scope>NUCLEOTIDE SEQUENCE</scope>
    <source>
        <strain evidence="2">NBRC 107355</strain>
    </source>
</reference>
<proteinExistence type="predicted"/>